<dbReference type="SUPFAM" id="SSF56399">
    <property type="entry name" value="ADP-ribosylation"/>
    <property type="match status" value="1"/>
</dbReference>
<dbReference type="Gene3D" id="2.20.140.10">
    <property type="entry name" value="WGR domain"/>
    <property type="match status" value="1"/>
</dbReference>
<dbReference type="GO" id="GO:0005694">
    <property type="term" value="C:chromosome"/>
    <property type="evidence" value="ECO:0007669"/>
    <property type="project" value="UniProtKB-SubCell"/>
</dbReference>
<dbReference type="InterPro" id="IPR004102">
    <property type="entry name" value="Poly(ADP-ribose)pol_reg_dom"/>
</dbReference>
<dbReference type="Pfam" id="PF01370">
    <property type="entry name" value="Epimerase"/>
    <property type="match status" value="1"/>
</dbReference>
<keyword evidence="3" id="KW-0158">Chromosome</keyword>
<dbReference type="InterPro" id="IPR001509">
    <property type="entry name" value="Epimerase_deHydtase"/>
</dbReference>
<dbReference type="PROSITE" id="PS51059">
    <property type="entry name" value="PARP_CATALYTIC"/>
    <property type="match status" value="1"/>
</dbReference>
<dbReference type="NCBIfam" id="TIGR01777">
    <property type="entry name" value="yfcH"/>
    <property type="match status" value="1"/>
</dbReference>
<name>A0AAD9DMZ9_9TELE</name>
<dbReference type="Proteomes" id="UP001239994">
    <property type="component" value="Unassembled WGS sequence"/>
</dbReference>
<keyword evidence="9" id="KW-0227">DNA damage</keyword>
<dbReference type="SUPFAM" id="SSF142921">
    <property type="entry name" value="WGR domain-like"/>
    <property type="match status" value="1"/>
</dbReference>
<evidence type="ECO:0000256" key="16">
    <source>
        <dbReference type="ARBA" id="ARBA00024347"/>
    </source>
</evidence>
<protein>
    <recommendedName>
        <fullName evidence="19">Poly [ADP-ribose] polymerase</fullName>
        <shortName evidence="19">PARP</shortName>
        <ecNumber evidence="19">2.4.2.-</ecNumber>
    </recommendedName>
</protein>
<dbReference type="FunFam" id="3.90.228.10:FF:000002">
    <property type="entry name" value="Poly [ADP-ribose] polymerase"/>
    <property type="match status" value="1"/>
</dbReference>
<dbReference type="SMART" id="SM00773">
    <property type="entry name" value="WGR"/>
    <property type="match status" value="1"/>
</dbReference>
<keyword evidence="8" id="KW-0548">Nucleotidyltransferase</keyword>
<dbReference type="InterPro" id="IPR036616">
    <property type="entry name" value="Poly(ADP-ribose)pol_reg_dom_sf"/>
</dbReference>
<comment type="similarity">
    <text evidence="16">Belongs to the ARTD/PARP family.</text>
</comment>
<evidence type="ECO:0000256" key="8">
    <source>
        <dbReference type="ARBA" id="ARBA00022695"/>
    </source>
</evidence>
<keyword evidence="4" id="KW-0021">Allosteric enzyme</keyword>
<comment type="subunit">
    <text evidence="18">Component of a base excision repair (BER) complex, containing at least XRCC1, PARP1, POLB and LRIG3. Homo- and heterodimer with PARP1. Interacts (via the PARP catalytic domain) with HPF1. Interacts with core nucleosomes.</text>
</comment>
<keyword evidence="25" id="KW-1185">Reference proteome</keyword>
<dbReference type="Pfam" id="PF05406">
    <property type="entry name" value="WGR"/>
    <property type="match status" value="1"/>
</dbReference>
<dbReference type="InterPro" id="IPR008893">
    <property type="entry name" value="WGR_domain"/>
</dbReference>
<evidence type="ECO:0000256" key="14">
    <source>
        <dbReference type="ARBA" id="ARBA00023204"/>
    </source>
</evidence>
<evidence type="ECO:0000259" key="21">
    <source>
        <dbReference type="PROSITE" id="PS51059"/>
    </source>
</evidence>
<dbReference type="Pfam" id="PF00644">
    <property type="entry name" value="PARP"/>
    <property type="match status" value="1"/>
</dbReference>
<dbReference type="GO" id="GO:0016779">
    <property type="term" value="F:nucleotidyltransferase activity"/>
    <property type="evidence" value="ECO:0007669"/>
    <property type="project" value="UniProtKB-KW"/>
</dbReference>
<dbReference type="InterPro" id="IPR036291">
    <property type="entry name" value="NAD(P)-bd_dom_sf"/>
</dbReference>
<keyword evidence="11" id="KW-0007">Acetylation</keyword>
<dbReference type="SUPFAM" id="SSF47587">
    <property type="entry name" value="Domain of poly(ADP-ribose) polymerase"/>
    <property type="match status" value="1"/>
</dbReference>
<proteinExistence type="inferred from homology"/>
<dbReference type="InterPro" id="IPR010099">
    <property type="entry name" value="SDR39U1"/>
</dbReference>
<keyword evidence="10" id="KW-0013">ADP-ribosylation</keyword>
<dbReference type="PANTHER" id="PTHR10459">
    <property type="entry name" value="DNA LIGASE"/>
    <property type="match status" value="1"/>
</dbReference>
<dbReference type="GO" id="GO:0005654">
    <property type="term" value="C:nucleoplasm"/>
    <property type="evidence" value="ECO:0007669"/>
    <property type="project" value="UniProtKB-ARBA"/>
</dbReference>
<dbReference type="InterPro" id="IPR050800">
    <property type="entry name" value="ARTD/PARP"/>
</dbReference>
<sequence length="808" mass="90055">MRVLIGGGSGFVGRELIQMLRGKGHEVTIISRQPGPGRITWAALESGGLPHCEGVVNLAGENIMNPMRWWNNHYKKDLVSSRVDTTRALAHAIAASTTPPHSWVLITGVACYKPCLQTQYTEDSEWVPFDFLSQLVKEWEEAARLPENAAKNIRQVVIRPGAVLGRDGGAMKQMLTPFRLGLGGPLGSGRQPFPWIHVSDLAGIIAQSLEPSRSPLSPHPEVFNGVAPSLKTNFEFTKELGHLLKRPTMFPVPGFFLDTMLGSERAVILTQGQRVIPKRTLESGYKFQYQDLRMGEKVLKADVGSTNTAEVKKEEEGEVSAAKKRRGERRSQREYKTKAVMDSKEVVKTVVMKGKVPVDTECKAKLGKAHVYTEGNDTYDVMLSQTNLQFNNNKYYLIQLLQDDGAKAYSVWMRWGRVGKVGQSSLVSCGEDLCQAKAVFEKKFLDKTKNAWAGRANFEKVPGKYDMLFMDYNTDDKSHFWLLKGEADELSTPGQWKPSQLDAKVQSLLEFICNIKAMEECVLEMKFDIKKAPLGKLTAEQIRAGYASLKRIEECVKRKGSNKELLDACNQFYTRIPHDFGLRTPPVIRTEQELKEKIALLEALSDIRIAVKIAESSSQSDEHPLDRQYCSLKCQLQPLASDSHEFQLIEKYLQSTHAPTHSDYTMTVLDIFSVEREGERANFCSNLHNRTLLWHGSRLSNWVGILSHGLRVAPPEAPVTGYMFGKGIYFADMSSKSANYCFTNQKNNVGLLLLTEVALGDSNELLDANYNADKLPSGKKSTKGLGQTVPDPKNSVTLNSATVPVGCV</sequence>
<keyword evidence="5" id="KW-0597">Phosphoprotein</keyword>
<feature type="domain" description="WGR" evidence="23">
    <location>
        <begin position="368"/>
        <end position="465"/>
    </location>
</feature>
<feature type="domain" description="PARP alpha-helical" evidence="22">
    <location>
        <begin position="498"/>
        <end position="615"/>
    </location>
</feature>
<dbReference type="FunFam" id="2.20.140.10:FF:000001">
    <property type="entry name" value="Poly [ADP-ribose] polymerase"/>
    <property type="match status" value="1"/>
</dbReference>
<evidence type="ECO:0000256" key="12">
    <source>
        <dbReference type="ARBA" id="ARBA00023027"/>
    </source>
</evidence>
<dbReference type="EC" id="2.4.2.-" evidence="19"/>
<reference evidence="24" key="1">
    <citation type="submission" date="2023-03" db="EMBL/GenBank/DDBJ databases">
        <title>Electrophorus voltai genome.</title>
        <authorList>
            <person name="Bian C."/>
        </authorList>
    </citation>
    <scope>NUCLEOTIDE SEQUENCE</scope>
    <source>
        <strain evidence="24">CB-2022</strain>
        <tissue evidence="24">Muscle</tissue>
    </source>
</reference>
<dbReference type="Gene3D" id="1.20.142.10">
    <property type="entry name" value="Poly(ADP-ribose) polymerase, regulatory domain"/>
    <property type="match status" value="1"/>
</dbReference>
<dbReference type="GO" id="GO:0070212">
    <property type="term" value="P:protein poly-ADP-ribosylation"/>
    <property type="evidence" value="ECO:0007669"/>
    <property type="project" value="TreeGrafter"/>
</dbReference>
<dbReference type="Gene3D" id="3.40.50.720">
    <property type="entry name" value="NAD(P)-binding Rossmann-like Domain"/>
    <property type="match status" value="1"/>
</dbReference>
<evidence type="ECO:0000256" key="9">
    <source>
        <dbReference type="ARBA" id="ARBA00022763"/>
    </source>
</evidence>
<feature type="domain" description="PARP catalytic" evidence="21">
    <location>
        <begin position="623"/>
        <end position="808"/>
    </location>
</feature>
<evidence type="ECO:0000256" key="11">
    <source>
        <dbReference type="ARBA" id="ARBA00022990"/>
    </source>
</evidence>
<dbReference type="AlphaFoldDB" id="A0AAD9DMZ9"/>
<dbReference type="Gene3D" id="3.90.228.10">
    <property type="match status" value="1"/>
</dbReference>
<keyword evidence="14" id="KW-0234">DNA repair</keyword>
<dbReference type="GO" id="GO:1990404">
    <property type="term" value="F:NAD+-protein mono-ADP-ribosyltransferase activity"/>
    <property type="evidence" value="ECO:0007669"/>
    <property type="project" value="TreeGrafter"/>
</dbReference>
<dbReference type="GO" id="GO:0005730">
    <property type="term" value="C:nucleolus"/>
    <property type="evidence" value="ECO:0007669"/>
    <property type="project" value="UniProtKB-ARBA"/>
</dbReference>
<dbReference type="GO" id="GO:0006302">
    <property type="term" value="P:double-strand break repair"/>
    <property type="evidence" value="ECO:0007669"/>
    <property type="project" value="TreeGrafter"/>
</dbReference>
<dbReference type="InterPro" id="IPR036930">
    <property type="entry name" value="WGR_dom_sf"/>
</dbReference>
<organism evidence="24 25">
    <name type="scientific">Electrophorus voltai</name>
    <dbReference type="NCBI Taxonomy" id="2609070"/>
    <lineage>
        <taxon>Eukaryota</taxon>
        <taxon>Metazoa</taxon>
        <taxon>Chordata</taxon>
        <taxon>Craniata</taxon>
        <taxon>Vertebrata</taxon>
        <taxon>Euteleostomi</taxon>
        <taxon>Actinopterygii</taxon>
        <taxon>Neopterygii</taxon>
        <taxon>Teleostei</taxon>
        <taxon>Ostariophysi</taxon>
        <taxon>Gymnotiformes</taxon>
        <taxon>Gymnotoidei</taxon>
        <taxon>Gymnotidae</taxon>
        <taxon>Electrophorus</taxon>
    </lineage>
</organism>
<dbReference type="SUPFAM" id="SSF51735">
    <property type="entry name" value="NAD(P)-binding Rossmann-fold domains"/>
    <property type="match status" value="1"/>
</dbReference>
<evidence type="ECO:0000256" key="7">
    <source>
        <dbReference type="ARBA" id="ARBA00022679"/>
    </source>
</evidence>
<accession>A0AAD9DMZ9</accession>
<evidence type="ECO:0000256" key="20">
    <source>
        <dbReference type="SAM" id="MobiDB-lite"/>
    </source>
</evidence>
<evidence type="ECO:0000256" key="1">
    <source>
        <dbReference type="ARBA" id="ARBA00004123"/>
    </source>
</evidence>
<feature type="region of interest" description="Disordered" evidence="20">
    <location>
        <begin position="312"/>
        <end position="332"/>
    </location>
</feature>
<dbReference type="PANTHER" id="PTHR10459:SF60">
    <property type="entry name" value="POLY [ADP-RIBOSE] POLYMERASE 2"/>
    <property type="match status" value="1"/>
</dbReference>
<dbReference type="FunFam" id="1.20.142.10:FF:000003">
    <property type="entry name" value="Poly [ADP-ribose] polymerase"/>
    <property type="match status" value="1"/>
</dbReference>
<gene>
    <name evidence="24" type="ORF">P4O66_017216</name>
</gene>
<comment type="caution">
    <text evidence="24">The sequence shown here is derived from an EMBL/GenBank/DDBJ whole genome shotgun (WGS) entry which is preliminary data.</text>
</comment>
<dbReference type="PROSITE" id="PS51060">
    <property type="entry name" value="PARP_ALPHA_HD"/>
    <property type="match status" value="1"/>
</dbReference>
<dbReference type="PROSITE" id="PS51977">
    <property type="entry name" value="WGR"/>
    <property type="match status" value="1"/>
</dbReference>
<comment type="subcellular location">
    <subcellularLocation>
        <location evidence="2">Chromosome</location>
    </subcellularLocation>
    <subcellularLocation>
        <location evidence="1">Nucleus</location>
    </subcellularLocation>
</comment>
<keyword evidence="7 19" id="KW-0808">Transferase</keyword>
<evidence type="ECO:0000256" key="17">
    <source>
        <dbReference type="ARBA" id="ARBA00033987"/>
    </source>
</evidence>
<evidence type="ECO:0000256" key="2">
    <source>
        <dbReference type="ARBA" id="ARBA00004286"/>
    </source>
</evidence>
<evidence type="ECO:0000256" key="13">
    <source>
        <dbReference type="ARBA" id="ARBA00023125"/>
    </source>
</evidence>
<evidence type="ECO:0000259" key="23">
    <source>
        <dbReference type="PROSITE" id="PS51977"/>
    </source>
</evidence>
<evidence type="ECO:0000256" key="3">
    <source>
        <dbReference type="ARBA" id="ARBA00022454"/>
    </source>
</evidence>
<dbReference type="InterPro" id="IPR013549">
    <property type="entry name" value="DUF1731"/>
</dbReference>
<evidence type="ECO:0000256" key="4">
    <source>
        <dbReference type="ARBA" id="ARBA00022533"/>
    </source>
</evidence>
<keyword evidence="12 19" id="KW-0520">NAD</keyword>
<dbReference type="Pfam" id="PF08338">
    <property type="entry name" value="DUF1731"/>
    <property type="match status" value="1"/>
</dbReference>
<evidence type="ECO:0000313" key="24">
    <source>
        <dbReference type="EMBL" id="KAK1786843.1"/>
    </source>
</evidence>
<evidence type="ECO:0000256" key="15">
    <source>
        <dbReference type="ARBA" id="ARBA00023242"/>
    </source>
</evidence>
<keyword evidence="15" id="KW-0539">Nucleus</keyword>
<dbReference type="GO" id="GO:0003950">
    <property type="term" value="F:NAD+ poly-ADP-ribosyltransferase activity"/>
    <property type="evidence" value="ECO:0007669"/>
    <property type="project" value="UniProtKB-UniRule"/>
</dbReference>
<dbReference type="InterPro" id="IPR012317">
    <property type="entry name" value="Poly(ADP-ribose)pol_cat_dom"/>
</dbReference>
<evidence type="ECO:0000256" key="18">
    <source>
        <dbReference type="ARBA" id="ARBA00064631"/>
    </source>
</evidence>
<evidence type="ECO:0000259" key="22">
    <source>
        <dbReference type="PROSITE" id="PS51060"/>
    </source>
</evidence>
<dbReference type="CDD" id="cd08003">
    <property type="entry name" value="WGR_PARP2_like"/>
    <property type="match status" value="1"/>
</dbReference>
<evidence type="ECO:0000313" key="25">
    <source>
        <dbReference type="Proteomes" id="UP001239994"/>
    </source>
</evidence>
<comment type="catalytic activity">
    <reaction evidence="17">
        <text>NAD(+) + (ADP-D-ribosyl)n-acceptor = nicotinamide + (ADP-D-ribosyl)n+1-acceptor + H(+).</text>
        <dbReference type="EC" id="2.4.2.30"/>
    </reaction>
</comment>
<evidence type="ECO:0000256" key="10">
    <source>
        <dbReference type="ARBA" id="ARBA00022765"/>
    </source>
</evidence>
<dbReference type="CDD" id="cd01437">
    <property type="entry name" value="parp_like"/>
    <property type="match status" value="1"/>
</dbReference>
<keyword evidence="6 19" id="KW-0328">Glycosyltransferase</keyword>
<dbReference type="Pfam" id="PF02877">
    <property type="entry name" value="PARP_reg"/>
    <property type="match status" value="1"/>
</dbReference>
<evidence type="ECO:0000256" key="19">
    <source>
        <dbReference type="RuleBase" id="RU362114"/>
    </source>
</evidence>
<evidence type="ECO:0000256" key="5">
    <source>
        <dbReference type="ARBA" id="ARBA00022553"/>
    </source>
</evidence>
<evidence type="ECO:0000256" key="6">
    <source>
        <dbReference type="ARBA" id="ARBA00022676"/>
    </source>
</evidence>
<dbReference type="GO" id="GO:0003677">
    <property type="term" value="F:DNA binding"/>
    <property type="evidence" value="ECO:0007669"/>
    <property type="project" value="UniProtKB-KW"/>
</dbReference>
<dbReference type="EMBL" id="JAROKS010000024">
    <property type="protein sequence ID" value="KAK1786843.1"/>
    <property type="molecule type" value="Genomic_DNA"/>
</dbReference>
<keyword evidence="13" id="KW-0238">DNA-binding</keyword>